<evidence type="ECO:0000313" key="3">
    <source>
        <dbReference type="EMBL" id="KFH41211.1"/>
    </source>
</evidence>
<reference evidence="4" key="1">
    <citation type="journal article" date="2014" name="Genome Announc.">
        <title>Genome sequence and annotation of Acremonium chrysogenum, producer of the beta-lactam antibiotic cephalosporin C.</title>
        <authorList>
            <person name="Terfehr D."/>
            <person name="Dahlmann T.A."/>
            <person name="Specht T."/>
            <person name="Zadra I."/>
            <person name="Kuernsteiner H."/>
            <person name="Kueck U."/>
        </authorList>
    </citation>
    <scope>NUCLEOTIDE SEQUENCE [LARGE SCALE GENOMIC DNA]</scope>
    <source>
        <strain evidence="4">ATCC 11550 / CBS 779.69 / DSM 880 / IAM 14645 / JCM 23072 / IMI 49137</strain>
    </source>
</reference>
<dbReference type="STRING" id="857340.A0A086SVS9"/>
<dbReference type="Proteomes" id="UP000029964">
    <property type="component" value="Unassembled WGS sequence"/>
</dbReference>
<dbReference type="InterPro" id="IPR046896">
    <property type="entry name" value="Cup1-like_N"/>
</dbReference>
<dbReference type="OrthoDB" id="5521299at2759"/>
<feature type="region of interest" description="Disordered" evidence="1">
    <location>
        <begin position="245"/>
        <end position="265"/>
    </location>
</feature>
<evidence type="ECO:0000256" key="1">
    <source>
        <dbReference type="SAM" id="MobiDB-lite"/>
    </source>
</evidence>
<feature type="compositionally biased region" description="Basic and acidic residues" evidence="1">
    <location>
        <begin position="352"/>
        <end position="363"/>
    </location>
</feature>
<feature type="region of interest" description="Disordered" evidence="1">
    <location>
        <begin position="349"/>
        <end position="388"/>
    </location>
</feature>
<feature type="domain" description="LYR motif-containing protein Cup1-like N-terminal" evidence="2">
    <location>
        <begin position="17"/>
        <end position="97"/>
    </location>
</feature>
<dbReference type="Pfam" id="PF20263">
    <property type="entry name" value="LYRM2-like"/>
    <property type="match status" value="1"/>
</dbReference>
<accession>A0A086SVS9</accession>
<keyword evidence="4" id="KW-1185">Reference proteome</keyword>
<gene>
    <name evidence="3" type="ORF">ACRE_080640</name>
</gene>
<dbReference type="EMBL" id="JPKY01000140">
    <property type="protein sequence ID" value="KFH41211.1"/>
    <property type="molecule type" value="Genomic_DNA"/>
</dbReference>
<protein>
    <recommendedName>
        <fullName evidence="2">LYR motif-containing protein Cup1-like N-terminal domain-containing protein</fullName>
    </recommendedName>
</protein>
<dbReference type="AlphaFoldDB" id="A0A086SVS9"/>
<evidence type="ECO:0000259" key="2">
    <source>
        <dbReference type="Pfam" id="PF20263"/>
    </source>
</evidence>
<dbReference type="CDD" id="cd20273">
    <property type="entry name" value="Complex1_LYR_unchar"/>
    <property type="match status" value="1"/>
</dbReference>
<proteinExistence type="predicted"/>
<name>A0A086SVS9_HAPC1</name>
<dbReference type="HOGENOM" id="CLU_037437_0_0_1"/>
<sequence length="388" mass="44515">MPRPGSTVPSNIPTRHLYRHLLREISYLPPAFSTIVRNQARHQFHQHKDERSHLKQRLARARTSLRAIKLANHGSASHMLELIYKAFGRSGRRRRQLVSRFVVKSADPSASDSSSLEALLELASNVDKRALNESDEIPRDTGSKTAKKNHAWMDNWDKPKLLQFLKSQKTVQTDPGAAINWQGKPIRRIDEDIHVPDQATWGGKPSEVLVRAKQAAWWKRIANKIQPPLGKGEWELLEKLSNGAQEQPEWRIPSRRTPAQPLTDDADEAESDWHWEEYATQSTAFLEKASAARAKRYFGETTSSPFLGKPHRDTLSDRWFRRVYREVWQRTCYMEQDPNTLQYKFTWGAAPSKDKLPPPDERQQLLFEGVDAKGQRLGGEGEQPAKEP</sequence>
<evidence type="ECO:0000313" key="4">
    <source>
        <dbReference type="Proteomes" id="UP000029964"/>
    </source>
</evidence>
<comment type="caution">
    <text evidence="3">The sequence shown here is derived from an EMBL/GenBank/DDBJ whole genome shotgun (WGS) entry which is preliminary data.</text>
</comment>
<organism evidence="3 4">
    <name type="scientific">Hapsidospora chrysogenum (strain ATCC 11550 / CBS 779.69 / DSM 880 / IAM 14645 / JCM 23072 / IMI 49137)</name>
    <name type="common">Acremonium chrysogenum</name>
    <dbReference type="NCBI Taxonomy" id="857340"/>
    <lineage>
        <taxon>Eukaryota</taxon>
        <taxon>Fungi</taxon>
        <taxon>Dikarya</taxon>
        <taxon>Ascomycota</taxon>
        <taxon>Pezizomycotina</taxon>
        <taxon>Sordariomycetes</taxon>
        <taxon>Hypocreomycetidae</taxon>
        <taxon>Hypocreales</taxon>
        <taxon>Bionectriaceae</taxon>
        <taxon>Hapsidospora</taxon>
    </lineage>
</organism>